<name>A0A0L0CAK2_LUCCU</name>
<proteinExistence type="predicted"/>
<keyword evidence="2" id="KW-1185">Reference proteome</keyword>
<protein>
    <submittedName>
        <fullName evidence="1">Uncharacterized protein</fullName>
    </submittedName>
</protein>
<reference evidence="1 2" key="1">
    <citation type="journal article" date="2015" name="Nat. Commun.">
        <title>Lucilia cuprina genome unlocks parasitic fly biology to underpin future interventions.</title>
        <authorList>
            <person name="Anstead C.A."/>
            <person name="Korhonen P.K."/>
            <person name="Young N.D."/>
            <person name="Hall R.S."/>
            <person name="Jex A.R."/>
            <person name="Murali S.C."/>
            <person name="Hughes D.S."/>
            <person name="Lee S.F."/>
            <person name="Perry T."/>
            <person name="Stroehlein A.J."/>
            <person name="Ansell B.R."/>
            <person name="Breugelmans B."/>
            <person name="Hofmann A."/>
            <person name="Qu J."/>
            <person name="Dugan S."/>
            <person name="Lee S.L."/>
            <person name="Chao H."/>
            <person name="Dinh H."/>
            <person name="Han Y."/>
            <person name="Doddapaneni H.V."/>
            <person name="Worley K.C."/>
            <person name="Muzny D.M."/>
            <person name="Ioannidis P."/>
            <person name="Waterhouse R.M."/>
            <person name="Zdobnov E.M."/>
            <person name="James P.J."/>
            <person name="Bagnall N.H."/>
            <person name="Kotze A.C."/>
            <person name="Gibbs R.A."/>
            <person name="Richards S."/>
            <person name="Batterham P."/>
            <person name="Gasser R.B."/>
        </authorList>
    </citation>
    <scope>NUCLEOTIDE SEQUENCE [LARGE SCALE GENOMIC DNA]</scope>
    <source>
        <strain evidence="1 2">LS</strain>
        <tissue evidence="1">Full body</tissue>
    </source>
</reference>
<evidence type="ECO:0000313" key="1">
    <source>
        <dbReference type="EMBL" id="KNC29281.1"/>
    </source>
</evidence>
<gene>
    <name evidence="1" type="ORF">FF38_02394</name>
</gene>
<accession>A0A0L0CAK2</accession>
<organism evidence="1 2">
    <name type="scientific">Lucilia cuprina</name>
    <name type="common">Green bottle fly</name>
    <name type="synonym">Australian sheep blowfly</name>
    <dbReference type="NCBI Taxonomy" id="7375"/>
    <lineage>
        <taxon>Eukaryota</taxon>
        <taxon>Metazoa</taxon>
        <taxon>Ecdysozoa</taxon>
        <taxon>Arthropoda</taxon>
        <taxon>Hexapoda</taxon>
        <taxon>Insecta</taxon>
        <taxon>Pterygota</taxon>
        <taxon>Neoptera</taxon>
        <taxon>Endopterygota</taxon>
        <taxon>Diptera</taxon>
        <taxon>Brachycera</taxon>
        <taxon>Muscomorpha</taxon>
        <taxon>Oestroidea</taxon>
        <taxon>Calliphoridae</taxon>
        <taxon>Luciliinae</taxon>
        <taxon>Lucilia</taxon>
    </lineage>
</organism>
<comment type="caution">
    <text evidence="1">The sequence shown here is derived from an EMBL/GenBank/DDBJ whole genome shotgun (WGS) entry which is preliminary data.</text>
</comment>
<dbReference type="EMBL" id="JRES01000678">
    <property type="protein sequence ID" value="KNC29281.1"/>
    <property type="molecule type" value="Genomic_DNA"/>
</dbReference>
<dbReference type="AlphaFoldDB" id="A0A0L0CAK2"/>
<sequence>MAIRGKVYVILVPKHSVEVEQRKRGKLQIMQEPVLGSWSAGETFLIVHLHQFHSQNITNNLRDDRKLQSVNLKIQQHILAIYYANSKRYSTDSGIQNSTQSCGQLASVVAEYLVIWLDTMPNNSKPMILLTSPVYSPGRLDLLVASLNTGMVIRWKFHQGNMPAGDIY</sequence>
<evidence type="ECO:0000313" key="2">
    <source>
        <dbReference type="Proteomes" id="UP000037069"/>
    </source>
</evidence>
<dbReference type="Proteomes" id="UP000037069">
    <property type="component" value="Unassembled WGS sequence"/>
</dbReference>